<evidence type="ECO:0000259" key="5">
    <source>
        <dbReference type="Pfam" id="PF00669"/>
    </source>
</evidence>
<evidence type="ECO:0000313" key="7">
    <source>
        <dbReference type="EMBL" id="MBU3845365.1"/>
    </source>
</evidence>
<dbReference type="InterPro" id="IPR001029">
    <property type="entry name" value="Flagellin_N"/>
</dbReference>
<dbReference type="GO" id="GO:0009288">
    <property type="term" value="C:bacterial-type flagellum"/>
    <property type="evidence" value="ECO:0007669"/>
    <property type="project" value="UniProtKB-SubCell"/>
</dbReference>
<dbReference type="AlphaFoldDB" id="A0A948WZ17"/>
<dbReference type="PRINTS" id="PR00207">
    <property type="entry name" value="FLAGELLIN"/>
</dbReference>
<comment type="subcellular location">
    <subcellularLocation>
        <location evidence="4">Secreted</location>
    </subcellularLocation>
    <subcellularLocation>
        <location evidence="4">Bacterial flagellum</location>
    </subcellularLocation>
</comment>
<name>A0A948WZ17_9GAMM</name>
<reference evidence="7" key="2">
    <citation type="submission" date="2021-04" db="EMBL/GenBank/DDBJ databases">
        <authorList>
            <person name="Gilroy R."/>
        </authorList>
    </citation>
    <scope>NUCLEOTIDE SEQUENCE</scope>
    <source>
        <strain evidence="7">378</strain>
    </source>
</reference>
<dbReference type="GO" id="GO:0005576">
    <property type="term" value="C:extracellular region"/>
    <property type="evidence" value="ECO:0007669"/>
    <property type="project" value="UniProtKB-SubCell"/>
</dbReference>
<keyword evidence="7" id="KW-0969">Cilium</keyword>
<dbReference type="Proteomes" id="UP000733611">
    <property type="component" value="Unassembled WGS sequence"/>
</dbReference>
<dbReference type="SUPFAM" id="SSF64518">
    <property type="entry name" value="Phase 1 flagellin"/>
    <property type="match status" value="1"/>
</dbReference>
<feature type="domain" description="Flagellin C-terminal" evidence="6">
    <location>
        <begin position="234"/>
        <end position="318"/>
    </location>
</feature>
<accession>A0A948WZ17</accession>
<keyword evidence="7" id="KW-0282">Flagellum</keyword>
<organism evidence="7 8">
    <name type="scientific">Candidatus Anaerobiospirillum pullicola</name>
    <dbReference type="NCBI Taxonomy" id="2838451"/>
    <lineage>
        <taxon>Bacteria</taxon>
        <taxon>Pseudomonadati</taxon>
        <taxon>Pseudomonadota</taxon>
        <taxon>Gammaproteobacteria</taxon>
        <taxon>Aeromonadales</taxon>
        <taxon>Succinivibrionaceae</taxon>
        <taxon>Anaerobiospirillum</taxon>
    </lineage>
</organism>
<proteinExistence type="inferred from homology"/>
<comment type="similarity">
    <text evidence="1 4">Belongs to the bacterial flagellin family.</text>
</comment>
<dbReference type="EMBL" id="JAHLFE010000228">
    <property type="protein sequence ID" value="MBU3845365.1"/>
    <property type="molecule type" value="Genomic_DNA"/>
</dbReference>
<dbReference type="InterPro" id="IPR046358">
    <property type="entry name" value="Flagellin_C"/>
</dbReference>
<evidence type="ECO:0000256" key="4">
    <source>
        <dbReference type="RuleBase" id="RU362073"/>
    </source>
</evidence>
<keyword evidence="3 4" id="KW-0975">Bacterial flagellum</keyword>
<comment type="function">
    <text evidence="4">Flagellin is the subunit protein which polymerizes to form the filaments of bacterial flagella.</text>
</comment>
<feature type="domain" description="Flagellin N-terminal" evidence="5">
    <location>
        <begin position="5"/>
        <end position="141"/>
    </location>
</feature>
<reference evidence="7" key="1">
    <citation type="journal article" date="2021" name="PeerJ">
        <title>Extensive microbial diversity within the chicken gut microbiome revealed by metagenomics and culture.</title>
        <authorList>
            <person name="Gilroy R."/>
            <person name="Ravi A."/>
            <person name="Getino M."/>
            <person name="Pursley I."/>
            <person name="Horton D.L."/>
            <person name="Alikhan N.F."/>
            <person name="Baker D."/>
            <person name="Gharbi K."/>
            <person name="Hall N."/>
            <person name="Watson M."/>
            <person name="Adriaenssens E.M."/>
            <person name="Foster-Nyarko E."/>
            <person name="Jarju S."/>
            <person name="Secka A."/>
            <person name="Antonio M."/>
            <person name="Oren A."/>
            <person name="Chaudhuri R.R."/>
            <person name="La Ragione R."/>
            <person name="Hildebrand F."/>
            <person name="Pallen M.J."/>
        </authorList>
    </citation>
    <scope>NUCLEOTIDE SEQUENCE</scope>
    <source>
        <strain evidence="7">378</strain>
    </source>
</reference>
<dbReference type="Gene3D" id="1.20.1330.10">
    <property type="entry name" value="f41 fragment of flagellin, N-terminal domain"/>
    <property type="match status" value="1"/>
</dbReference>
<evidence type="ECO:0000259" key="6">
    <source>
        <dbReference type="Pfam" id="PF00700"/>
    </source>
</evidence>
<sequence>MAIYVNTNVSSLNGQRFLNNANNALNTTYQRLSSGLRINSAKDDAAGLQIADRLTSQINGLNQGNRNTNDGIALAQTIEGGIDEIHTMLQSIRTLAVQAANGTNTAEDRKALEDEANQLVSEINRIAQQTTYGGKLVLDGADKGTGTTTIYGVNAKAANGSIGAMKLQVGANSGDTISFNVDGFKFSAMLAAGGLAAANQTTAAGLKADNATLADGSDALGVSFSTAGAAMALIDTMDRAIKQVDTQRSGLGAIQNRLESTIRNQSNISVNEADARSRIQDADFAEESAALSQQSIIQQAAASMLMQANTRPQLGLSLIG</sequence>
<dbReference type="GO" id="GO:0005198">
    <property type="term" value="F:structural molecule activity"/>
    <property type="evidence" value="ECO:0007669"/>
    <property type="project" value="UniProtKB-UniRule"/>
</dbReference>
<protein>
    <recommendedName>
        <fullName evidence="4">Flagellin</fullName>
    </recommendedName>
</protein>
<dbReference type="PANTHER" id="PTHR42792">
    <property type="entry name" value="FLAGELLIN"/>
    <property type="match status" value="1"/>
</dbReference>
<gene>
    <name evidence="7" type="ORF">H9847_10990</name>
</gene>
<comment type="caution">
    <text evidence="7">The sequence shown here is derived from an EMBL/GenBank/DDBJ whole genome shotgun (WGS) entry which is preliminary data.</text>
</comment>
<evidence type="ECO:0000313" key="8">
    <source>
        <dbReference type="Proteomes" id="UP000733611"/>
    </source>
</evidence>
<evidence type="ECO:0000256" key="1">
    <source>
        <dbReference type="ARBA" id="ARBA00005709"/>
    </source>
</evidence>
<keyword evidence="2 4" id="KW-0964">Secreted</keyword>
<evidence type="ECO:0000256" key="3">
    <source>
        <dbReference type="ARBA" id="ARBA00023143"/>
    </source>
</evidence>
<dbReference type="Pfam" id="PF00669">
    <property type="entry name" value="Flagellin_N"/>
    <property type="match status" value="1"/>
</dbReference>
<dbReference type="Pfam" id="PF00700">
    <property type="entry name" value="Flagellin_C"/>
    <property type="match status" value="1"/>
</dbReference>
<dbReference type="PANTHER" id="PTHR42792:SF2">
    <property type="entry name" value="FLAGELLIN"/>
    <property type="match status" value="1"/>
</dbReference>
<keyword evidence="7" id="KW-0966">Cell projection</keyword>
<evidence type="ECO:0000256" key="2">
    <source>
        <dbReference type="ARBA" id="ARBA00022525"/>
    </source>
</evidence>
<dbReference type="InterPro" id="IPR001492">
    <property type="entry name" value="Flagellin"/>
</dbReference>